<sequence>ATKIAKQKQNNALEKTLTKNKRFKMKNSDDTKAHKKREQ</sequence>
<dbReference type="Proteomes" id="UP000011872">
    <property type="component" value="Unassembled WGS sequence"/>
</dbReference>
<organism evidence="2 3">
    <name type="scientific">Helicobacter pylori GAM265BSii</name>
    <dbReference type="NCBI Taxonomy" id="1159049"/>
    <lineage>
        <taxon>Bacteria</taxon>
        <taxon>Pseudomonadati</taxon>
        <taxon>Campylobacterota</taxon>
        <taxon>Epsilonproteobacteria</taxon>
        <taxon>Campylobacterales</taxon>
        <taxon>Helicobacteraceae</taxon>
        <taxon>Helicobacter</taxon>
    </lineage>
</organism>
<evidence type="ECO:0000313" key="3">
    <source>
        <dbReference type="Proteomes" id="UP000011872"/>
    </source>
</evidence>
<dbReference type="EMBL" id="APDY01000086">
    <property type="protein sequence ID" value="EMH26604.1"/>
    <property type="molecule type" value="Genomic_DNA"/>
</dbReference>
<evidence type="ECO:0000256" key="1">
    <source>
        <dbReference type="SAM" id="MobiDB-lite"/>
    </source>
</evidence>
<feature type="region of interest" description="Disordered" evidence="1">
    <location>
        <begin position="1"/>
        <end position="39"/>
    </location>
</feature>
<dbReference type="AlphaFoldDB" id="M3NEH4"/>
<feature type="non-terminal residue" evidence="2">
    <location>
        <position position="1"/>
    </location>
</feature>
<comment type="caution">
    <text evidence="2">The sequence shown here is derived from an EMBL/GenBank/DDBJ whole genome shotgun (WGS) entry which is preliminary data.</text>
</comment>
<accession>M3NEH4</accession>
<protein>
    <submittedName>
        <fullName evidence="2">Uncharacterized protein</fullName>
    </submittedName>
</protein>
<feature type="compositionally biased region" description="Basic and acidic residues" evidence="1">
    <location>
        <begin position="26"/>
        <end position="39"/>
    </location>
</feature>
<name>M3NEH4_HELPX</name>
<gene>
    <name evidence="2" type="ORF">HMPREF1421_01719</name>
</gene>
<dbReference type="HOGENOM" id="CLU_216591_0_0_7"/>
<evidence type="ECO:0000313" key="2">
    <source>
        <dbReference type="EMBL" id="EMH26604.1"/>
    </source>
</evidence>
<proteinExistence type="predicted"/>
<reference evidence="2 3" key="1">
    <citation type="submission" date="2012-12" db="EMBL/GenBank/DDBJ databases">
        <authorList>
            <person name="Weinstock G."/>
            <person name="Sodergren E."/>
            <person name="Lobos E.A."/>
            <person name="Fulton L."/>
            <person name="Fulton R."/>
            <person name="Courtney L."/>
            <person name="Fronick C."/>
            <person name="O'Laughlin M."/>
            <person name="Godfrey J."/>
            <person name="Wilson R.M."/>
            <person name="Miner T."/>
            <person name="Farmer C."/>
            <person name="Delehaunty K."/>
            <person name="Cordes M."/>
            <person name="Minx P."/>
            <person name="Tomlinson C."/>
            <person name="Chen J."/>
            <person name="Wollam A."/>
            <person name="Pepin K.H."/>
            <person name="Bhonagiri V."/>
            <person name="Zhang X."/>
            <person name="Suruliraj S."/>
            <person name="Antonio M."/>
            <person name="Secka O."/>
            <person name="Thomas J."/>
            <person name="Warren W."/>
            <person name="Mitreva M."/>
            <person name="Mardis E.R."/>
            <person name="Wilson R.K."/>
        </authorList>
    </citation>
    <scope>NUCLEOTIDE SEQUENCE [LARGE SCALE GENOMIC DNA]</scope>
    <source>
        <strain evidence="2 3">GAM265BSii</strain>
    </source>
</reference>